<keyword evidence="3" id="KW-1185">Reference proteome</keyword>
<dbReference type="InterPro" id="IPR012340">
    <property type="entry name" value="NA-bd_OB-fold"/>
</dbReference>
<evidence type="ECO:0000256" key="1">
    <source>
        <dbReference type="SAM" id="Phobius"/>
    </source>
</evidence>
<evidence type="ECO:0000313" key="3">
    <source>
        <dbReference type="Proteomes" id="UP001154282"/>
    </source>
</evidence>
<organism evidence="2 3">
    <name type="scientific">Linum tenue</name>
    <dbReference type="NCBI Taxonomy" id="586396"/>
    <lineage>
        <taxon>Eukaryota</taxon>
        <taxon>Viridiplantae</taxon>
        <taxon>Streptophyta</taxon>
        <taxon>Embryophyta</taxon>
        <taxon>Tracheophyta</taxon>
        <taxon>Spermatophyta</taxon>
        <taxon>Magnoliopsida</taxon>
        <taxon>eudicotyledons</taxon>
        <taxon>Gunneridae</taxon>
        <taxon>Pentapetalae</taxon>
        <taxon>rosids</taxon>
        <taxon>fabids</taxon>
        <taxon>Malpighiales</taxon>
        <taxon>Linaceae</taxon>
        <taxon>Linum</taxon>
    </lineage>
</organism>
<proteinExistence type="predicted"/>
<reference evidence="2" key="1">
    <citation type="submission" date="2022-08" db="EMBL/GenBank/DDBJ databases">
        <authorList>
            <person name="Gutierrez-Valencia J."/>
        </authorList>
    </citation>
    <scope>NUCLEOTIDE SEQUENCE</scope>
</reference>
<dbReference type="PANTHER" id="PTHR47165:SF4">
    <property type="entry name" value="OS03G0429900 PROTEIN"/>
    <property type="match status" value="1"/>
</dbReference>
<feature type="transmembrane region" description="Helical" evidence="1">
    <location>
        <begin position="12"/>
        <end position="33"/>
    </location>
</feature>
<dbReference type="EMBL" id="CAMGYJ010000002">
    <property type="protein sequence ID" value="CAI0377895.1"/>
    <property type="molecule type" value="Genomic_DNA"/>
</dbReference>
<dbReference type="Gene3D" id="2.40.50.140">
    <property type="entry name" value="Nucleic acid-binding proteins"/>
    <property type="match status" value="1"/>
</dbReference>
<sequence>MGVFLHRIYLYLLLWFNYTLEFLIMASFLLSTLPDDPRDCVLQLWLLHAWKSGDPTIPDQFFAFSTLWVDASGNFIEGISHRLFAEALSGCLNIGSVYVILEFAMCDPQASFRACNFHRYLVITPATKLEDVTASSIGFTTKSFQFTEFNSLPAGSYCCPYLTDVVGRLVSISQPEYVEAKGGITTIQKVTIKDHIGTSLCIWMWGSFSLILDARTLVDRDPNDSVVLAFGGLIMTQLRGVVNRSSTSGTRVVVNLLIHEADALKLR</sequence>
<evidence type="ECO:0000313" key="2">
    <source>
        <dbReference type="EMBL" id="CAI0377895.1"/>
    </source>
</evidence>
<keyword evidence="1" id="KW-0472">Membrane</keyword>
<comment type="caution">
    <text evidence="2">The sequence shown here is derived from an EMBL/GenBank/DDBJ whole genome shotgun (WGS) entry which is preliminary data.</text>
</comment>
<keyword evidence="1" id="KW-1133">Transmembrane helix</keyword>
<gene>
    <name evidence="2" type="ORF">LITE_LOCUS1654</name>
</gene>
<accession>A0AAV0GXV8</accession>
<dbReference type="AlphaFoldDB" id="A0AAV0GXV8"/>
<dbReference type="Proteomes" id="UP001154282">
    <property type="component" value="Unassembled WGS sequence"/>
</dbReference>
<protein>
    <submittedName>
        <fullName evidence="2">Uncharacterized protein</fullName>
    </submittedName>
</protein>
<name>A0AAV0GXV8_9ROSI</name>
<keyword evidence="1" id="KW-0812">Transmembrane</keyword>
<dbReference type="PANTHER" id="PTHR47165">
    <property type="entry name" value="OS03G0429900 PROTEIN"/>
    <property type="match status" value="1"/>
</dbReference>
<dbReference type="SUPFAM" id="SSF50249">
    <property type="entry name" value="Nucleic acid-binding proteins"/>
    <property type="match status" value="1"/>
</dbReference>